<dbReference type="Proteomes" id="UP000229554">
    <property type="component" value="Unassembled WGS sequence"/>
</dbReference>
<reference evidence="2" key="1">
    <citation type="submission" date="2017-09" db="EMBL/GenBank/DDBJ databases">
        <title>Depth-based differentiation of microbial function through sediment-hosted aquifers and enrichment of novel symbionts in the deep terrestrial subsurface.</title>
        <authorList>
            <person name="Probst A.J."/>
            <person name="Ladd B."/>
            <person name="Jarett J.K."/>
            <person name="Geller-Mcgrath D.E."/>
            <person name="Sieber C.M.K."/>
            <person name="Emerson J.B."/>
            <person name="Anantharaman K."/>
            <person name="Thomas B.C."/>
            <person name="Malmstrom R."/>
            <person name="Stieglmeier M."/>
            <person name="Klingl A."/>
            <person name="Woyke T."/>
            <person name="Ryan C.M."/>
            <person name="Banfield J.F."/>
        </authorList>
    </citation>
    <scope>NUCLEOTIDE SEQUENCE [LARGE SCALE GENOMIC DNA]</scope>
</reference>
<organism evidence="1 2">
    <name type="scientific">Candidatus Roizmanbacteria bacterium CG10_big_fil_rev_8_21_14_0_10_39_6</name>
    <dbReference type="NCBI Taxonomy" id="1974853"/>
    <lineage>
        <taxon>Bacteria</taxon>
        <taxon>Candidatus Roizmaniibacteriota</taxon>
    </lineage>
</organism>
<comment type="caution">
    <text evidence="1">The sequence shown here is derived from an EMBL/GenBank/DDBJ whole genome shotgun (WGS) entry which is preliminary data.</text>
</comment>
<evidence type="ECO:0000313" key="1">
    <source>
        <dbReference type="EMBL" id="PJE62707.1"/>
    </source>
</evidence>
<gene>
    <name evidence="1" type="ORF">COU88_03555</name>
</gene>
<dbReference type="AlphaFoldDB" id="A0A2M8KS07"/>
<dbReference type="SUPFAM" id="SSF52540">
    <property type="entry name" value="P-loop containing nucleoside triphosphate hydrolases"/>
    <property type="match status" value="1"/>
</dbReference>
<proteinExistence type="predicted"/>
<protein>
    <submittedName>
        <fullName evidence="1">Uncharacterized protein</fullName>
    </submittedName>
</protein>
<dbReference type="InterPro" id="IPR027417">
    <property type="entry name" value="P-loop_NTPase"/>
</dbReference>
<sequence>MNETTRIAIVRMKNGGMPYERIAISLGLKRKVVRQFYHRYSLAKYHILNEITSYIRLYDYVFITGMAGCGKTWLVNTLKKIVPKVNYYSDTPYVLTELRRDIDKKYSKDIGNGYRIIDNSIIDDNALKNLFRDIKPNAIIELARGYDSEKKRDLSYSHFERILPRHMKENSIIVYMSCPFSKRFERNTIRVKSPLSEVKRAKGRMIPNEAMYRFFQSDDFYVWSKHTHIPFFETKNIL</sequence>
<dbReference type="Gene3D" id="3.40.50.300">
    <property type="entry name" value="P-loop containing nucleotide triphosphate hydrolases"/>
    <property type="match status" value="1"/>
</dbReference>
<evidence type="ECO:0000313" key="2">
    <source>
        <dbReference type="Proteomes" id="UP000229554"/>
    </source>
</evidence>
<accession>A0A2M8KS07</accession>
<name>A0A2M8KS07_9BACT</name>
<dbReference type="EMBL" id="PFED01000141">
    <property type="protein sequence ID" value="PJE62707.1"/>
    <property type="molecule type" value="Genomic_DNA"/>
</dbReference>